<name>A0ABR3FM82_9AGAR</name>
<keyword evidence="11" id="KW-0503">Monooxygenase</keyword>
<comment type="subcellular location">
    <subcellularLocation>
        <location evidence="2">Membrane</location>
    </subcellularLocation>
</comment>
<proteinExistence type="inferred from homology"/>
<dbReference type="InterPro" id="IPR050121">
    <property type="entry name" value="Cytochrome_P450_monoxygenase"/>
</dbReference>
<dbReference type="EMBL" id="JBAHYK010000219">
    <property type="protein sequence ID" value="KAL0576500.1"/>
    <property type="molecule type" value="Genomic_DNA"/>
</dbReference>
<evidence type="ECO:0000256" key="7">
    <source>
        <dbReference type="ARBA" id="ARBA00022723"/>
    </source>
</evidence>
<evidence type="ECO:0000256" key="10">
    <source>
        <dbReference type="ARBA" id="ARBA00023004"/>
    </source>
</evidence>
<dbReference type="Pfam" id="PF00067">
    <property type="entry name" value="p450"/>
    <property type="match status" value="1"/>
</dbReference>
<organism evidence="13 14">
    <name type="scientific">Marasmius crinis-equi</name>
    <dbReference type="NCBI Taxonomy" id="585013"/>
    <lineage>
        <taxon>Eukaryota</taxon>
        <taxon>Fungi</taxon>
        <taxon>Dikarya</taxon>
        <taxon>Basidiomycota</taxon>
        <taxon>Agaricomycotina</taxon>
        <taxon>Agaricomycetes</taxon>
        <taxon>Agaricomycetidae</taxon>
        <taxon>Agaricales</taxon>
        <taxon>Marasmiineae</taxon>
        <taxon>Marasmiaceae</taxon>
        <taxon>Marasmius</taxon>
    </lineage>
</organism>
<evidence type="ECO:0000256" key="1">
    <source>
        <dbReference type="ARBA" id="ARBA00001971"/>
    </source>
</evidence>
<dbReference type="PANTHER" id="PTHR24305">
    <property type="entry name" value="CYTOCHROME P450"/>
    <property type="match status" value="1"/>
</dbReference>
<dbReference type="CDD" id="cd11069">
    <property type="entry name" value="CYP_FUM15-like"/>
    <property type="match status" value="1"/>
</dbReference>
<dbReference type="PRINTS" id="PR00385">
    <property type="entry name" value="P450"/>
</dbReference>
<dbReference type="InterPro" id="IPR036396">
    <property type="entry name" value="Cyt_P450_sf"/>
</dbReference>
<comment type="caution">
    <text evidence="13">The sequence shown here is derived from an EMBL/GenBank/DDBJ whole genome shotgun (WGS) entry which is preliminary data.</text>
</comment>
<evidence type="ECO:0000256" key="5">
    <source>
        <dbReference type="ARBA" id="ARBA00022617"/>
    </source>
</evidence>
<keyword evidence="9" id="KW-0560">Oxidoreductase</keyword>
<evidence type="ECO:0008006" key="15">
    <source>
        <dbReference type="Google" id="ProtNLM"/>
    </source>
</evidence>
<evidence type="ECO:0000256" key="11">
    <source>
        <dbReference type="ARBA" id="ARBA00023033"/>
    </source>
</evidence>
<comment type="similarity">
    <text evidence="4">Belongs to the cytochrome P450 family.</text>
</comment>
<evidence type="ECO:0000256" key="6">
    <source>
        <dbReference type="ARBA" id="ARBA00022692"/>
    </source>
</evidence>
<protein>
    <recommendedName>
        <fullName evidence="15">Cytochrome P450</fullName>
    </recommendedName>
</protein>
<reference evidence="13 14" key="1">
    <citation type="submission" date="2024-02" db="EMBL/GenBank/DDBJ databases">
        <title>A draft genome for the cacao thread blight pathogen Marasmius crinis-equi.</title>
        <authorList>
            <person name="Cohen S.P."/>
            <person name="Baruah I.K."/>
            <person name="Amoako-Attah I."/>
            <person name="Bukari Y."/>
            <person name="Meinhardt L.W."/>
            <person name="Bailey B.A."/>
        </authorList>
    </citation>
    <scope>NUCLEOTIDE SEQUENCE [LARGE SCALE GENOMIC DNA]</scope>
    <source>
        <strain evidence="13 14">GH-76</strain>
    </source>
</reference>
<keyword evidence="12" id="KW-0472">Membrane</keyword>
<evidence type="ECO:0000256" key="2">
    <source>
        <dbReference type="ARBA" id="ARBA00004370"/>
    </source>
</evidence>
<keyword evidence="14" id="KW-1185">Reference proteome</keyword>
<keyword evidence="10" id="KW-0408">Iron</keyword>
<evidence type="ECO:0000256" key="3">
    <source>
        <dbReference type="ARBA" id="ARBA00004721"/>
    </source>
</evidence>
<evidence type="ECO:0000256" key="12">
    <source>
        <dbReference type="ARBA" id="ARBA00023136"/>
    </source>
</evidence>
<dbReference type="Proteomes" id="UP001465976">
    <property type="component" value="Unassembled WGS sequence"/>
</dbReference>
<keyword evidence="8" id="KW-1133">Transmembrane helix</keyword>
<keyword evidence="7" id="KW-0479">Metal-binding</keyword>
<comment type="cofactor">
    <cofactor evidence="1">
        <name>heme</name>
        <dbReference type="ChEBI" id="CHEBI:30413"/>
    </cofactor>
</comment>
<evidence type="ECO:0000256" key="4">
    <source>
        <dbReference type="ARBA" id="ARBA00010617"/>
    </source>
</evidence>
<dbReference type="InterPro" id="IPR002401">
    <property type="entry name" value="Cyt_P450_E_grp-I"/>
</dbReference>
<dbReference type="SUPFAM" id="SSF48264">
    <property type="entry name" value="Cytochrome P450"/>
    <property type="match status" value="1"/>
</dbReference>
<evidence type="ECO:0000256" key="8">
    <source>
        <dbReference type="ARBA" id="ARBA00022989"/>
    </source>
</evidence>
<accession>A0ABR3FM82</accession>
<keyword evidence="6" id="KW-0812">Transmembrane</keyword>
<dbReference type="InterPro" id="IPR001128">
    <property type="entry name" value="Cyt_P450"/>
</dbReference>
<evidence type="ECO:0000313" key="13">
    <source>
        <dbReference type="EMBL" id="KAL0576500.1"/>
    </source>
</evidence>
<evidence type="ECO:0000256" key="9">
    <source>
        <dbReference type="ARBA" id="ARBA00023002"/>
    </source>
</evidence>
<dbReference type="PANTHER" id="PTHR24305:SF166">
    <property type="entry name" value="CYTOCHROME P450 12A4, MITOCHONDRIAL-RELATED"/>
    <property type="match status" value="1"/>
</dbReference>
<gene>
    <name evidence="13" type="ORF">V5O48_005475</name>
</gene>
<keyword evidence="5" id="KW-0349">Heme</keyword>
<sequence length="538" mass="59757">MSDFLSSATLDSSFVVKATFAILAAWALPKLYGRVTLYLSVRHLPGPAHPGHITGNFQESLDDDRAVVPTQWLEKYGRVMRTWGMFGSAMIHLADLKGLSHVLKHDAVIYQKPDLLAYLLGRLTGQGLFIVEGEDHRRQRKVMNPAFGPSEIRALTEIFVEKSIELRDLWTSQIENADGSKAEVDVLSWLSKMTLDVIGQAGFNYQLDALSGKFNELNKAFAHTFGSGDFLSPALILKLLFPSLRALPETDAQFRSGQATSNRVAMELYERNKIAVEKTGAPSDRDLFSLLIKSNMSPEVPAEQRMSVDEVLAQVPTFLSAGHETTSTSTTLAFYLLCANPAIQSKLREELLSVSTDSPSMDQLNALSYLDAVVRETLRLLGPVQGTTRQAMQDDVIPLSQPFVDRYGREHNVLEVKKGQEIIIPLLAINKDKSLWGEDAEEFRPERWANLPEAVNAIPGVWGNMMTFLGGPHACIGWRFTIVETKALIFTLLRAFEFELAVPTEDILIKRGFAVHRPVVRGKKGNQLPVVIKPVSSI</sequence>
<comment type="pathway">
    <text evidence="3">Secondary metabolite biosynthesis; terpenoid biosynthesis.</text>
</comment>
<dbReference type="Gene3D" id="1.10.630.10">
    <property type="entry name" value="Cytochrome P450"/>
    <property type="match status" value="1"/>
</dbReference>
<evidence type="ECO:0000313" key="14">
    <source>
        <dbReference type="Proteomes" id="UP001465976"/>
    </source>
</evidence>
<dbReference type="PRINTS" id="PR00463">
    <property type="entry name" value="EP450I"/>
</dbReference>